<keyword evidence="1" id="KW-0812">Transmembrane</keyword>
<gene>
    <name evidence="2" type="ORF">JKP88DRAFT_232155</name>
</gene>
<evidence type="ECO:0000313" key="3">
    <source>
        <dbReference type="Proteomes" id="UP000664859"/>
    </source>
</evidence>
<comment type="caution">
    <text evidence="2">The sequence shown here is derived from an EMBL/GenBank/DDBJ whole genome shotgun (WGS) entry which is preliminary data.</text>
</comment>
<keyword evidence="1" id="KW-1133">Transmembrane helix</keyword>
<reference evidence="2" key="1">
    <citation type="submission" date="2021-02" db="EMBL/GenBank/DDBJ databases">
        <title>First Annotated Genome of the Yellow-green Alga Tribonema minus.</title>
        <authorList>
            <person name="Mahan K.M."/>
        </authorList>
    </citation>
    <scope>NUCLEOTIDE SEQUENCE</scope>
    <source>
        <strain evidence="2">UTEX B ZZ1240</strain>
    </source>
</reference>
<organism evidence="2 3">
    <name type="scientific">Tribonema minus</name>
    <dbReference type="NCBI Taxonomy" id="303371"/>
    <lineage>
        <taxon>Eukaryota</taxon>
        <taxon>Sar</taxon>
        <taxon>Stramenopiles</taxon>
        <taxon>Ochrophyta</taxon>
        <taxon>PX clade</taxon>
        <taxon>Xanthophyceae</taxon>
        <taxon>Tribonematales</taxon>
        <taxon>Tribonemataceae</taxon>
        <taxon>Tribonema</taxon>
    </lineage>
</organism>
<accession>A0A836CMA8</accession>
<feature type="non-terminal residue" evidence="2">
    <location>
        <position position="51"/>
    </location>
</feature>
<proteinExistence type="predicted"/>
<evidence type="ECO:0000256" key="1">
    <source>
        <dbReference type="SAM" id="Phobius"/>
    </source>
</evidence>
<feature type="non-terminal residue" evidence="2">
    <location>
        <position position="1"/>
    </location>
</feature>
<keyword evidence="3" id="KW-1185">Reference proteome</keyword>
<name>A0A836CMA8_9STRA</name>
<evidence type="ECO:0000313" key="2">
    <source>
        <dbReference type="EMBL" id="KAG5190599.1"/>
    </source>
</evidence>
<dbReference type="AlphaFoldDB" id="A0A836CMA8"/>
<keyword evidence="1" id="KW-0472">Membrane</keyword>
<protein>
    <submittedName>
        <fullName evidence="2">Uncharacterized protein</fullName>
    </submittedName>
</protein>
<sequence>AARWLRWGRLSLPQLMAIAAGIGGAGLASLLTALCLDSRHLGGGLPDLLLL</sequence>
<feature type="transmembrane region" description="Helical" evidence="1">
    <location>
        <begin position="15"/>
        <end position="36"/>
    </location>
</feature>
<dbReference type="Proteomes" id="UP000664859">
    <property type="component" value="Unassembled WGS sequence"/>
</dbReference>
<dbReference type="EMBL" id="JAFCMP010000032">
    <property type="protein sequence ID" value="KAG5190599.1"/>
    <property type="molecule type" value="Genomic_DNA"/>
</dbReference>